<dbReference type="OrthoDB" id="5458416at2"/>
<gene>
    <name evidence="1" type="ORF">DSCW_46230</name>
</gene>
<reference evidence="1 2" key="1">
    <citation type="submission" date="2019-11" db="EMBL/GenBank/DDBJ databases">
        <title>Comparative genomics of hydrocarbon-degrading Desulfosarcina strains.</title>
        <authorList>
            <person name="Watanabe M."/>
            <person name="Kojima H."/>
            <person name="Fukui M."/>
        </authorList>
    </citation>
    <scope>NUCLEOTIDE SEQUENCE [LARGE SCALE GENOMIC DNA]</scope>
    <source>
        <strain evidence="1 2">PP31</strain>
    </source>
</reference>
<organism evidence="1 2">
    <name type="scientific">Desulfosarcina widdelii</name>
    <dbReference type="NCBI Taxonomy" id="947919"/>
    <lineage>
        <taxon>Bacteria</taxon>
        <taxon>Pseudomonadati</taxon>
        <taxon>Thermodesulfobacteriota</taxon>
        <taxon>Desulfobacteria</taxon>
        <taxon>Desulfobacterales</taxon>
        <taxon>Desulfosarcinaceae</taxon>
        <taxon>Desulfosarcina</taxon>
    </lineage>
</organism>
<accession>A0A5K7Z5Y6</accession>
<name>A0A5K7Z5Y6_9BACT</name>
<evidence type="ECO:0000313" key="1">
    <source>
        <dbReference type="EMBL" id="BBO77206.1"/>
    </source>
</evidence>
<proteinExistence type="predicted"/>
<dbReference type="SUPFAM" id="SSF55961">
    <property type="entry name" value="Bet v1-like"/>
    <property type="match status" value="1"/>
</dbReference>
<dbReference type="EMBL" id="AP021875">
    <property type="protein sequence ID" value="BBO77206.1"/>
    <property type="molecule type" value="Genomic_DNA"/>
</dbReference>
<protein>
    <recommendedName>
        <fullName evidence="3">SRPBCC family protein</fullName>
    </recommendedName>
</protein>
<evidence type="ECO:0000313" key="2">
    <source>
        <dbReference type="Proteomes" id="UP000427769"/>
    </source>
</evidence>
<evidence type="ECO:0008006" key="3">
    <source>
        <dbReference type="Google" id="ProtNLM"/>
    </source>
</evidence>
<keyword evidence="2" id="KW-1185">Reference proteome</keyword>
<sequence length="173" mass="19755">MNDFAAERIVKSYTMHLCAPPAEVFPLLCPVREYEWIEPWSCDMVFSIGGMAENNAVFTTDFETQGGAEIWVVCRYEKDRAIEFIRVTPGLKVNRLDISLAAANNATRSIWTNTFTGLSEAGNQWIRNLTEEAFELEKSAVEKMLNHYLKTGAMLKMADLNIETRYYGQDSRH</sequence>
<dbReference type="RefSeq" id="WP_155305973.1">
    <property type="nucleotide sequence ID" value="NZ_AP021875.1"/>
</dbReference>
<dbReference type="InterPro" id="IPR023393">
    <property type="entry name" value="START-like_dom_sf"/>
</dbReference>
<dbReference type="Gene3D" id="3.30.530.20">
    <property type="match status" value="1"/>
</dbReference>
<dbReference type="Proteomes" id="UP000427769">
    <property type="component" value="Chromosome"/>
</dbReference>
<dbReference type="AlphaFoldDB" id="A0A5K7Z5Y6"/>
<dbReference type="KEGG" id="dwd:DSCW_46230"/>